<dbReference type="Pfam" id="PF04340">
    <property type="entry name" value="DUF484"/>
    <property type="match status" value="1"/>
</dbReference>
<proteinExistence type="predicted"/>
<dbReference type="InterPro" id="IPR029016">
    <property type="entry name" value="GAF-like_dom_sf"/>
</dbReference>
<keyword evidence="3" id="KW-1185">Reference proteome</keyword>
<protein>
    <submittedName>
        <fullName evidence="2">Recombinase XerC</fullName>
    </submittedName>
</protein>
<dbReference type="AlphaFoldDB" id="A0A212A9W5"/>
<dbReference type="Gene3D" id="3.30.450.40">
    <property type="match status" value="1"/>
</dbReference>
<dbReference type="EMBL" id="NIPW01000024">
    <property type="protein sequence ID" value="OWJ76930.1"/>
    <property type="molecule type" value="Genomic_DNA"/>
</dbReference>
<dbReference type="Proteomes" id="UP000196878">
    <property type="component" value="Unassembled WGS sequence"/>
</dbReference>
<accession>A0A212A9W5</accession>
<evidence type="ECO:0000313" key="3">
    <source>
        <dbReference type="Proteomes" id="UP000196878"/>
    </source>
</evidence>
<feature type="coiled-coil region" evidence="1">
    <location>
        <begin position="43"/>
        <end position="70"/>
    </location>
</feature>
<name>A0A212A9W5_9RHOB</name>
<gene>
    <name evidence="2" type="ORF">CDV49_12270</name>
</gene>
<dbReference type="OrthoDB" id="7200179at2"/>
<evidence type="ECO:0000313" key="2">
    <source>
        <dbReference type="EMBL" id="OWJ76930.1"/>
    </source>
</evidence>
<organism evidence="2 3">
    <name type="scientific">Haematobacter genomosp. 1</name>
    <dbReference type="NCBI Taxonomy" id="366618"/>
    <lineage>
        <taxon>Bacteria</taxon>
        <taxon>Pseudomonadati</taxon>
        <taxon>Pseudomonadota</taxon>
        <taxon>Alphaproteobacteria</taxon>
        <taxon>Rhodobacterales</taxon>
        <taxon>Paracoccaceae</taxon>
        <taxon>Haematobacter</taxon>
    </lineage>
</organism>
<dbReference type="InterPro" id="IPR007435">
    <property type="entry name" value="DUF484"/>
</dbReference>
<sequence>MADNTAQELRERILAEPELILEDRDLMRALIAANDRALGPNVIDLRSVAMERLESELDRLEDTHRHVIAAAYDNLAGTRIVQRAVLKLLEPVDFAEFLAMLQDEARQILRLDSVRLVIEADVEAETPGPLPVLKIAPAGFCDAYVSTGRRGRAKPVTLRPLQDSGELYDDAAILSEALLLLDLGPGRLPGLLALGSSDANHFRSSHGTELLTFLAGAFERMMRRWLA</sequence>
<dbReference type="RefSeq" id="WP_088215725.1">
    <property type="nucleotide sequence ID" value="NZ_NIPW01000024.1"/>
</dbReference>
<evidence type="ECO:0000256" key="1">
    <source>
        <dbReference type="SAM" id="Coils"/>
    </source>
</evidence>
<comment type="caution">
    <text evidence="2">The sequence shown here is derived from an EMBL/GenBank/DDBJ whole genome shotgun (WGS) entry which is preliminary data.</text>
</comment>
<reference evidence="2 3" key="1">
    <citation type="submission" date="2016-12" db="EMBL/GenBank/DDBJ databases">
        <title>Comparison of Traditional DNA-DNA Hybridization with In Silico Genomic Analysis.</title>
        <authorList>
            <person name="Nicholson A.C."/>
            <person name="Humrighouse B.W."/>
            <person name="Graziano J."/>
            <person name="Lasker B."/>
            <person name="Whitney A.M."/>
            <person name="Mcquiston J.R."/>
        </authorList>
    </citation>
    <scope>NUCLEOTIDE SEQUENCE [LARGE SCALE GENOMIC DNA]</scope>
    <source>
        <strain evidence="2 3">H2240</strain>
    </source>
</reference>
<keyword evidence="1" id="KW-0175">Coiled coil</keyword>